<evidence type="ECO:0000256" key="1">
    <source>
        <dbReference type="ARBA" id="ARBA00004370"/>
    </source>
</evidence>
<gene>
    <name evidence="6" type="ORF">BDW59DRAFT_163099</name>
</gene>
<dbReference type="EMBL" id="JBFXLS010000050">
    <property type="protein sequence ID" value="KAL2823732.1"/>
    <property type="molecule type" value="Genomic_DNA"/>
</dbReference>
<dbReference type="InterPro" id="IPR036259">
    <property type="entry name" value="MFS_trans_sf"/>
</dbReference>
<evidence type="ECO:0000256" key="3">
    <source>
        <dbReference type="ARBA" id="ARBA00022989"/>
    </source>
</evidence>
<feature type="transmembrane region" description="Helical" evidence="5">
    <location>
        <begin position="349"/>
        <end position="371"/>
    </location>
</feature>
<feature type="transmembrane region" description="Helical" evidence="5">
    <location>
        <begin position="383"/>
        <end position="402"/>
    </location>
</feature>
<dbReference type="Pfam" id="PF11951">
    <property type="entry name" value="Fungal_trans_2"/>
    <property type="match status" value="1"/>
</dbReference>
<feature type="transmembrane region" description="Helical" evidence="5">
    <location>
        <begin position="275"/>
        <end position="296"/>
    </location>
</feature>
<evidence type="ECO:0000313" key="6">
    <source>
        <dbReference type="EMBL" id="KAL2823732.1"/>
    </source>
</evidence>
<dbReference type="Gene3D" id="1.20.1250.20">
    <property type="entry name" value="MFS general substrate transporter like domains"/>
    <property type="match status" value="1"/>
</dbReference>
<name>A0ABR4I7K1_9EURO</name>
<comment type="caution">
    <text evidence="6">The sequence shown here is derived from an EMBL/GenBank/DDBJ whole genome shotgun (WGS) entry which is preliminary data.</text>
</comment>
<keyword evidence="2 5" id="KW-0812">Transmembrane</keyword>
<dbReference type="InterPro" id="IPR021858">
    <property type="entry name" value="Fun_TF"/>
</dbReference>
<evidence type="ECO:0000256" key="5">
    <source>
        <dbReference type="SAM" id="Phobius"/>
    </source>
</evidence>
<dbReference type="InterPro" id="IPR005828">
    <property type="entry name" value="MFS_sugar_transport-like"/>
</dbReference>
<keyword evidence="7" id="KW-1185">Reference proteome</keyword>
<evidence type="ECO:0000256" key="2">
    <source>
        <dbReference type="ARBA" id="ARBA00022692"/>
    </source>
</evidence>
<accession>A0ABR4I7K1</accession>
<dbReference type="Pfam" id="PF00083">
    <property type="entry name" value="Sugar_tr"/>
    <property type="match status" value="1"/>
</dbReference>
<dbReference type="Proteomes" id="UP001610335">
    <property type="component" value="Unassembled WGS sequence"/>
</dbReference>
<comment type="subcellular location">
    <subcellularLocation>
        <location evidence="1">Membrane</location>
    </subcellularLocation>
</comment>
<proteinExistence type="predicted"/>
<keyword evidence="3 5" id="KW-1133">Transmembrane helix</keyword>
<keyword evidence="4 5" id="KW-0472">Membrane</keyword>
<protein>
    <submittedName>
        <fullName evidence="6">Uncharacterized protein</fullName>
    </submittedName>
</protein>
<evidence type="ECO:0000313" key="7">
    <source>
        <dbReference type="Proteomes" id="UP001610335"/>
    </source>
</evidence>
<reference evidence="6 7" key="1">
    <citation type="submission" date="2024-07" db="EMBL/GenBank/DDBJ databases">
        <title>Section-level genome sequencing and comparative genomics of Aspergillus sections Usti and Cavernicolus.</title>
        <authorList>
            <consortium name="Lawrence Berkeley National Laboratory"/>
            <person name="Nybo J.L."/>
            <person name="Vesth T.C."/>
            <person name="Theobald S."/>
            <person name="Frisvad J.C."/>
            <person name="Larsen T.O."/>
            <person name="Kjaerboelling I."/>
            <person name="Rothschild-Mancinelli K."/>
            <person name="Lyhne E.K."/>
            <person name="Kogle M.E."/>
            <person name="Barry K."/>
            <person name="Clum A."/>
            <person name="Na H."/>
            <person name="Ledsgaard L."/>
            <person name="Lin J."/>
            <person name="Lipzen A."/>
            <person name="Kuo A."/>
            <person name="Riley R."/>
            <person name="Mondo S."/>
            <person name="LaButti K."/>
            <person name="Haridas S."/>
            <person name="Pangalinan J."/>
            <person name="Salamov A.A."/>
            <person name="Simmons B.A."/>
            <person name="Magnuson J.K."/>
            <person name="Chen J."/>
            <person name="Drula E."/>
            <person name="Henrissat B."/>
            <person name="Wiebenga A."/>
            <person name="Lubbers R.J."/>
            <person name="Gomes A.C."/>
            <person name="Makela M.R."/>
            <person name="Stajich J."/>
            <person name="Grigoriev I.V."/>
            <person name="Mortensen U.H."/>
            <person name="De vries R.P."/>
            <person name="Baker S.E."/>
            <person name="Andersen M.R."/>
        </authorList>
    </citation>
    <scope>NUCLEOTIDE SEQUENCE [LARGE SCALE GENOMIC DNA]</scope>
    <source>
        <strain evidence="6 7">CBS 600.67</strain>
    </source>
</reference>
<organism evidence="6 7">
    <name type="scientific">Aspergillus cavernicola</name>
    <dbReference type="NCBI Taxonomy" id="176166"/>
    <lineage>
        <taxon>Eukaryota</taxon>
        <taxon>Fungi</taxon>
        <taxon>Dikarya</taxon>
        <taxon>Ascomycota</taxon>
        <taxon>Pezizomycotina</taxon>
        <taxon>Eurotiomycetes</taxon>
        <taxon>Eurotiomycetidae</taxon>
        <taxon>Eurotiales</taxon>
        <taxon>Aspergillaceae</taxon>
        <taxon>Aspergillus</taxon>
        <taxon>Aspergillus subgen. Nidulantes</taxon>
    </lineage>
</organism>
<sequence>MVLHMVCALGSLQICHNSSPASDTPRRKFEAATHYGVGLRLLDTAIQDLKRMSDLDFILATLWLMISYELAHGGGTGARLSVHLRSAALLLRGRLGNLRAMIDRAAPSRGISRSGDSQFHIDEDEQGGITCLTSQLLVWISLVDGSAASNGIDATFNDLIGEAMLDLAENEALSRLMGFSMLQRYATMVYLEVWDSDYPQSELIEDLQCSQIFCLQAEAGQLRYMLSKLANGIQSHQPTPIFDIDSLARAISDVEDLLTAASILELPKEGPQRRYVLNLRTIVPFYYGIVLLYYSLFTPSSGSDTRQRSALREIMTLAFRAHSDEGEKAMYQIAWPFPKSQSSNSAKKTITICTFPGFCVSILVTFISPYIRNPEYGNLGGQIGFLYGSFSFVAAVWTLFFYPETGFRSLEELDELFQSRVSVWNFRRHQTSGFGAQLAVVEQGHGDGGISEKIVA</sequence>
<evidence type="ECO:0000256" key="4">
    <source>
        <dbReference type="ARBA" id="ARBA00023136"/>
    </source>
</evidence>